<organism evidence="2 3">
    <name type="scientific">Symbiodinium pilosum</name>
    <name type="common">Dinoflagellate</name>
    <dbReference type="NCBI Taxonomy" id="2952"/>
    <lineage>
        <taxon>Eukaryota</taxon>
        <taxon>Sar</taxon>
        <taxon>Alveolata</taxon>
        <taxon>Dinophyceae</taxon>
        <taxon>Suessiales</taxon>
        <taxon>Symbiodiniaceae</taxon>
        <taxon>Symbiodinium</taxon>
    </lineage>
</organism>
<feature type="compositionally biased region" description="Pro residues" evidence="1">
    <location>
        <begin position="117"/>
        <end position="127"/>
    </location>
</feature>
<evidence type="ECO:0000313" key="2">
    <source>
        <dbReference type="EMBL" id="CAE7757921.1"/>
    </source>
</evidence>
<dbReference type="EMBL" id="CAJNIZ010046858">
    <property type="protein sequence ID" value="CAE7757921.1"/>
    <property type="molecule type" value="Genomic_DNA"/>
</dbReference>
<comment type="caution">
    <text evidence="2">The sequence shown here is derived from an EMBL/GenBank/DDBJ whole genome shotgun (WGS) entry which is preliminary data.</text>
</comment>
<dbReference type="Proteomes" id="UP000649617">
    <property type="component" value="Unassembled WGS sequence"/>
</dbReference>
<sequence>VALPPTKSESFAETLKVAGPKPAPVHPIARPKFGEYSQERQPTFGFTDEEGPNGKEPKPVPVEVSQLKEAKEDMSNKNNNGAPPQEPLENPGDVKTEMDKKKILKQQEGINDSSKPSTPPPTSPVKPSPLVTSQGENIQLSAIPMEDDETAVAPPKSELSLSRGAIDKRMRRVFTPRTNGTFKVPAKFVQEYQKKGSARKSLEKILASCGYCVEEFTQELHEIAETYFEDELLIEGEFLSEQRMLDDGLSEKRVNAIKAYCCENPEKFLRRDRYEPTVILYWCEKMIKATHKCERNIRRRTSTFEADGVAAASDDTSQCPLASKPSVGDLGDIDVNKEVKPTEAKEIQELRKKAGVPDIDPDALPSTYAMKMTACASKHDKKLTDMITIFNQIPAKDITPVQKRMKEKLEQLHKNLDEKVEEITTIHADGVIDGFGKSAVESQGAQSRGRTLQPKKPVQAEATVKRGSNAPKAVMMVLLLSNVKLVLLCTVLLRWLPVLIWFVSAKRREQIPAIAMLLRVLHVFPKEMQKKGEPLRIPYIKPSDYLKKLLECYPEVVWGDGFGDEQQRCKSFWKAYYWSHPTHTAFSTFSENELVHLLPIQVHGDEGTGSKKQPVSIFNWQTVWGQQTDKTKHIKAQKFGECKSCRDGSSISKCCSVPRKCPRGSASTMELSPEDLLELQTQLPTSSGHSFLQRHLVFVLPTYLVKKGPEVLEAVLLATAQDLKLLFTEGIRVRDKHIYAAVVSLKGDAKWHAGVGHFTRSYARLGDVTSRPICPECHGGECGMPFEDTSSDPCWVRTLYETVPWVNPGSLEEIPFDSSCPSRKYKRDPLHVFKIGLARDITGSGILLLCRRLKWFDEHGDSIAMGNRLKRAHSRFALWAAATGNTPSLRAFTKDTLHLARVDSFAFTNYKGSDSMLLLQWLRTELRLLQRQERYLHHEDIDLVKALIQVCDSSLAFFRILYSHGLWLPKKCVVNLRDHTLRISRGYNFLAAQCLNRSFPGFGLKSTIHSMHHFAVDLDIALQNGAPCYPSFLMQDCSQCEDFIGRTARVARAVHARTTSLRCLQRHLIKKKMLLRNRTFNGAVLSTRLKAGH</sequence>
<feature type="compositionally biased region" description="Basic and acidic residues" evidence="1">
    <location>
        <begin position="92"/>
        <end position="101"/>
    </location>
</feature>
<accession>A0A812XY31</accession>
<reference evidence="2" key="1">
    <citation type="submission" date="2021-02" db="EMBL/GenBank/DDBJ databases">
        <authorList>
            <person name="Dougan E. K."/>
            <person name="Rhodes N."/>
            <person name="Thang M."/>
            <person name="Chan C."/>
        </authorList>
    </citation>
    <scope>NUCLEOTIDE SEQUENCE</scope>
</reference>
<keyword evidence="3" id="KW-1185">Reference proteome</keyword>
<feature type="non-terminal residue" evidence="2">
    <location>
        <position position="1093"/>
    </location>
</feature>
<evidence type="ECO:0000256" key="1">
    <source>
        <dbReference type="SAM" id="MobiDB-lite"/>
    </source>
</evidence>
<proteinExistence type="predicted"/>
<dbReference type="AlphaFoldDB" id="A0A812XY31"/>
<protein>
    <submittedName>
        <fullName evidence="2">Uncharacterized protein</fullName>
    </submittedName>
</protein>
<gene>
    <name evidence="2" type="ORF">SPIL2461_LOCUS22061</name>
</gene>
<feature type="compositionally biased region" description="Basic and acidic residues" evidence="1">
    <location>
        <begin position="66"/>
        <end position="75"/>
    </location>
</feature>
<dbReference type="OrthoDB" id="445486at2759"/>
<evidence type="ECO:0000313" key="3">
    <source>
        <dbReference type="Proteomes" id="UP000649617"/>
    </source>
</evidence>
<name>A0A812XY31_SYMPI</name>
<feature type="region of interest" description="Disordered" evidence="1">
    <location>
        <begin position="1"/>
        <end position="132"/>
    </location>
</feature>